<dbReference type="Gene3D" id="3.30.360.10">
    <property type="entry name" value="Dihydrodipicolinate Reductase, domain 2"/>
    <property type="match status" value="1"/>
</dbReference>
<dbReference type="PANTHER" id="PTHR22604">
    <property type="entry name" value="OXIDOREDUCTASES"/>
    <property type="match status" value="1"/>
</dbReference>
<accession>A0ABV3Q4G3</accession>
<evidence type="ECO:0000313" key="5">
    <source>
        <dbReference type="EMBL" id="MEW9501713.1"/>
    </source>
</evidence>
<dbReference type="Proteomes" id="UP001556040">
    <property type="component" value="Unassembled WGS sequence"/>
</dbReference>
<dbReference type="EMBL" id="JBFMIA010000005">
    <property type="protein sequence ID" value="MEW9501713.1"/>
    <property type="molecule type" value="Genomic_DNA"/>
</dbReference>
<comment type="caution">
    <text evidence="5">The sequence shown here is derived from an EMBL/GenBank/DDBJ whole genome shotgun (WGS) entry which is preliminary data.</text>
</comment>
<evidence type="ECO:0000313" key="6">
    <source>
        <dbReference type="Proteomes" id="UP001556040"/>
    </source>
</evidence>
<dbReference type="RefSeq" id="WP_367779199.1">
    <property type="nucleotide sequence ID" value="NZ_JBFMIA010000005.1"/>
</dbReference>
<feature type="domain" description="GFO/IDH/MocA-like oxidoreductase" evidence="4">
    <location>
        <begin position="132"/>
        <end position="248"/>
    </location>
</feature>
<evidence type="ECO:0000256" key="2">
    <source>
        <dbReference type="ARBA" id="ARBA00023002"/>
    </source>
</evidence>
<dbReference type="InterPro" id="IPR000683">
    <property type="entry name" value="Gfo/Idh/MocA-like_OxRdtase_N"/>
</dbReference>
<name>A0ABV3Q4G3_9BACL</name>
<dbReference type="Pfam" id="PF22725">
    <property type="entry name" value="GFO_IDH_MocA_C3"/>
    <property type="match status" value="1"/>
</dbReference>
<sequence>MRYIRFGVLSTAKIARTQLIPAMFRAGNAEVVAIASRGSKVHEVAAALQIPKAYESYDDLLKDPDIDAVYIPLPNYLHKEWVCKAADHDKHILCEKPAALHEREAAEMIEYCKEKNVKFIEAFMYQLHPQHERVREIIASGEIGDVKLMKSSHSFYMKDRVTNIRMDKEMGGGSLYDMGCYSIHAACHILQTEPIRAHALAEMDPDTNVDVSTFAHLKMTNGVNVMFDCSFDMANRNEYEIIGTKGTIKVPYAFRPDKNEGGIGLIVVTCDGVSREERIPGDLYRLEVEHFSNYILEDGEPFNTAEETIRNMRAIDACYESIQTGQVINIKQ</sequence>
<dbReference type="InterPro" id="IPR050984">
    <property type="entry name" value="Gfo/Idh/MocA_domain"/>
</dbReference>
<dbReference type="Gene3D" id="3.40.50.720">
    <property type="entry name" value="NAD(P)-binding Rossmann-like Domain"/>
    <property type="match status" value="1"/>
</dbReference>
<dbReference type="SUPFAM" id="SSF55347">
    <property type="entry name" value="Glyceraldehyde-3-phosphate dehydrogenase-like, C-terminal domain"/>
    <property type="match status" value="1"/>
</dbReference>
<dbReference type="PANTHER" id="PTHR22604:SF105">
    <property type="entry name" value="TRANS-1,2-DIHYDROBENZENE-1,2-DIOL DEHYDROGENASE"/>
    <property type="match status" value="1"/>
</dbReference>
<gene>
    <name evidence="5" type="ORF">AB1471_07845</name>
</gene>
<keyword evidence="6" id="KW-1185">Reference proteome</keyword>
<dbReference type="SUPFAM" id="SSF51735">
    <property type="entry name" value="NAD(P)-binding Rossmann-fold domains"/>
    <property type="match status" value="1"/>
</dbReference>
<protein>
    <submittedName>
        <fullName evidence="5">Gfo/Idh/MocA family oxidoreductase</fullName>
    </submittedName>
</protein>
<comment type="similarity">
    <text evidence="1">Belongs to the Gfo/Idh/MocA family.</text>
</comment>
<organism evidence="5 6">
    <name type="scientific">Jeotgalibacillus marinus</name>
    <dbReference type="NCBI Taxonomy" id="86667"/>
    <lineage>
        <taxon>Bacteria</taxon>
        <taxon>Bacillati</taxon>
        <taxon>Bacillota</taxon>
        <taxon>Bacilli</taxon>
        <taxon>Bacillales</taxon>
        <taxon>Caryophanaceae</taxon>
        <taxon>Jeotgalibacillus</taxon>
    </lineage>
</organism>
<dbReference type="InterPro" id="IPR055170">
    <property type="entry name" value="GFO_IDH_MocA-like_dom"/>
</dbReference>
<proteinExistence type="inferred from homology"/>
<feature type="domain" description="Gfo/Idh/MocA-like oxidoreductase N-terminal" evidence="3">
    <location>
        <begin position="4"/>
        <end position="121"/>
    </location>
</feature>
<dbReference type="InterPro" id="IPR036291">
    <property type="entry name" value="NAD(P)-bd_dom_sf"/>
</dbReference>
<evidence type="ECO:0000256" key="1">
    <source>
        <dbReference type="ARBA" id="ARBA00010928"/>
    </source>
</evidence>
<dbReference type="Pfam" id="PF01408">
    <property type="entry name" value="GFO_IDH_MocA"/>
    <property type="match status" value="1"/>
</dbReference>
<evidence type="ECO:0000259" key="4">
    <source>
        <dbReference type="Pfam" id="PF22725"/>
    </source>
</evidence>
<evidence type="ECO:0000259" key="3">
    <source>
        <dbReference type="Pfam" id="PF01408"/>
    </source>
</evidence>
<reference evidence="5 6" key="1">
    <citation type="journal article" date="1979" name="Int. J. Syst. Evol. Microbiol.">
        <title>Bacillus globisporus subsp. marinus subsp. nov.</title>
        <authorList>
            <person name="Liu H."/>
        </authorList>
    </citation>
    <scope>NUCLEOTIDE SEQUENCE [LARGE SCALE GENOMIC DNA]</scope>
    <source>
        <strain evidence="5 6">DSM 1297</strain>
    </source>
</reference>
<keyword evidence="2" id="KW-0560">Oxidoreductase</keyword>